<dbReference type="RefSeq" id="XP_043005016.1">
    <property type="nucleotide sequence ID" value="XM_043157648.1"/>
</dbReference>
<protein>
    <recommendedName>
        <fullName evidence="2">DUF6534 domain-containing protein</fullName>
    </recommendedName>
</protein>
<comment type="caution">
    <text evidence="3">The sequence shown here is derived from an EMBL/GenBank/DDBJ whole genome shotgun (WGS) entry which is preliminary data.</text>
</comment>
<dbReference type="PANTHER" id="PTHR40465:SF1">
    <property type="entry name" value="DUF6534 DOMAIN-CONTAINING PROTEIN"/>
    <property type="match status" value="1"/>
</dbReference>
<dbReference type="PANTHER" id="PTHR40465">
    <property type="entry name" value="CHROMOSOME 1, WHOLE GENOME SHOTGUN SEQUENCE"/>
    <property type="match status" value="1"/>
</dbReference>
<organism evidence="3 4">
    <name type="scientific">Marasmius oreades</name>
    <name type="common">fairy-ring Marasmius</name>
    <dbReference type="NCBI Taxonomy" id="181124"/>
    <lineage>
        <taxon>Eukaryota</taxon>
        <taxon>Fungi</taxon>
        <taxon>Dikarya</taxon>
        <taxon>Basidiomycota</taxon>
        <taxon>Agaricomycotina</taxon>
        <taxon>Agaricomycetes</taxon>
        <taxon>Agaricomycetidae</taxon>
        <taxon>Agaricales</taxon>
        <taxon>Marasmiineae</taxon>
        <taxon>Marasmiaceae</taxon>
        <taxon>Marasmius</taxon>
    </lineage>
</organism>
<feature type="transmembrane region" description="Helical" evidence="1">
    <location>
        <begin position="87"/>
        <end position="113"/>
    </location>
</feature>
<reference evidence="3" key="1">
    <citation type="journal article" date="2021" name="Genome Biol. Evol.">
        <title>The assembled and annotated genome of the fairy-ring fungus Marasmius oreades.</title>
        <authorList>
            <person name="Hiltunen M."/>
            <person name="Ament-Velasquez S.L."/>
            <person name="Johannesson H."/>
        </authorList>
    </citation>
    <scope>NUCLEOTIDE SEQUENCE</scope>
    <source>
        <strain evidence="3">03SP1</strain>
    </source>
</reference>
<accession>A0A9P7RRV3</accession>
<evidence type="ECO:0000313" key="3">
    <source>
        <dbReference type="EMBL" id="KAG7088545.1"/>
    </source>
</evidence>
<keyword evidence="1" id="KW-0812">Transmembrane</keyword>
<dbReference type="InterPro" id="IPR045339">
    <property type="entry name" value="DUF6534"/>
</dbReference>
<dbReference type="KEGG" id="more:E1B28_012527"/>
<keyword evidence="4" id="KW-1185">Reference proteome</keyword>
<gene>
    <name evidence="3" type="ORF">E1B28_012527</name>
</gene>
<feature type="transmembrane region" description="Helical" evidence="1">
    <location>
        <begin position="158"/>
        <end position="179"/>
    </location>
</feature>
<proteinExistence type="predicted"/>
<evidence type="ECO:0000259" key="2">
    <source>
        <dbReference type="Pfam" id="PF20152"/>
    </source>
</evidence>
<keyword evidence="1" id="KW-1133">Transmembrane helix</keyword>
<dbReference type="AlphaFoldDB" id="A0A9P7RRV3"/>
<dbReference type="OrthoDB" id="2738831at2759"/>
<dbReference type="Proteomes" id="UP001049176">
    <property type="component" value="Chromosome 8"/>
</dbReference>
<dbReference type="GeneID" id="66081602"/>
<dbReference type="EMBL" id="CM032188">
    <property type="protein sequence ID" value="KAG7088545.1"/>
    <property type="molecule type" value="Genomic_DNA"/>
</dbReference>
<feature type="transmembrane region" description="Helical" evidence="1">
    <location>
        <begin position="50"/>
        <end position="75"/>
    </location>
</feature>
<name>A0A9P7RRV3_9AGAR</name>
<feature type="domain" description="DUF6534" evidence="2">
    <location>
        <begin position="97"/>
        <end position="184"/>
    </location>
</feature>
<sequence>MEYGAPNRLQRHGRLDSPMFLCKARLATWVVTVWCAGFRDPDISAVSQNVYLVSAIVLLSCVHFGLGIVFTVSSFQLPSVFGFRRLVWVTSAGIGSAAAADILIAVSLCYYLSQSRTGFKRTDSLISTLIIYTLTTGLMTSVIDIVIVITFTTMPTNYVWLAFFWIVGRCYVNSVLAALNSRDSLRGRVAAREGSFLQLSPMTTGNVTTQITRPQTQVSDYRSLPEVHKPALTVNIQTDTVMKADYLDSPASGTSAPAILYRSAL</sequence>
<keyword evidence="1" id="KW-0472">Membrane</keyword>
<evidence type="ECO:0000313" key="4">
    <source>
        <dbReference type="Proteomes" id="UP001049176"/>
    </source>
</evidence>
<feature type="transmembrane region" description="Helical" evidence="1">
    <location>
        <begin position="125"/>
        <end position="152"/>
    </location>
</feature>
<dbReference type="Pfam" id="PF20152">
    <property type="entry name" value="DUF6534"/>
    <property type="match status" value="1"/>
</dbReference>
<evidence type="ECO:0000256" key="1">
    <source>
        <dbReference type="SAM" id="Phobius"/>
    </source>
</evidence>